<evidence type="ECO:0000313" key="1">
    <source>
        <dbReference type="Proteomes" id="UP000887576"/>
    </source>
</evidence>
<organism evidence="1 2">
    <name type="scientific">Panagrolaimus sp. JU765</name>
    <dbReference type="NCBI Taxonomy" id="591449"/>
    <lineage>
        <taxon>Eukaryota</taxon>
        <taxon>Metazoa</taxon>
        <taxon>Ecdysozoa</taxon>
        <taxon>Nematoda</taxon>
        <taxon>Chromadorea</taxon>
        <taxon>Rhabditida</taxon>
        <taxon>Tylenchina</taxon>
        <taxon>Panagrolaimomorpha</taxon>
        <taxon>Panagrolaimoidea</taxon>
        <taxon>Panagrolaimidae</taxon>
        <taxon>Panagrolaimus</taxon>
    </lineage>
</organism>
<protein>
    <submittedName>
        <fullName evidence="2">Uncharacterized protein</fullName>
    </submittedName>
</protein>
<proteinExistence type="predicted"/>
<accession>A0AC34PWA7</accession>
<reference evidence="2" key="1">
    <citation type="submission" date="2022-11" db="UniProtKB">
        <authorList>
            <consortium name="WormBaseParasite"/>
        </authorList>
    </citation>
    <scope>IDENTIFICATION</scope>
</reference>
<sequence>MPKILFFLLVSSLFVQTFGVLLPVQGNVQLITNLHRFSPVLESVKSILGSNVQITNVLKFNNNACQFFKESYDLTIFVSDSNEICNVKTGKFSIQLVVHQDQVQFHYKTRSGSIKSSPKMKSESTIVENYMKIIFYDFLNDEFTKTGSLSHVETSFLKSITLDLRSWTYFLLGA</sequence>
<dbReference type="WBParaSite" id="JU765_v2.g10627.t1">
    <property type="protein sequence ID" value="JU765_v2.g10627.t1"/>
    <property type="gene ID" value="JU765_v2.g10627"/>
</dbReference>
<dbReference type="Proteomes" id="UP000887576">
    <property type="component" value="Unplaced"/>
</dbReference>
<name>A0AC34PWA7_9BILA</name>
<evidence type="ECO:0000313" key="2">
    <source>
        <dbReference type="WBParaSite" id="JU765_v2.g10627.t1"/>
    </source>
</evidence>